<dbReference type="RefSeq" id="WP_275565478.1">
    <property type="nucleotide sequence ID" value="NZ_JARGYC010000002.1"/>
</dbReference>
<name>A0AAE3T7S5_9RHOB</name>
<proteinExistence type="predicted"/>
<feature type="chain" id="PRO_5042105373" evidence="2">
    <location>
        <begin position="23"/>
        <end position="102"/>
    </location>
</feature>
<protein>
    <submittedName>
        <fullName evidence="3">I78 family peptidase inhibitor</fullName>
    </submittedName>
</protein>
<feature type="signal peptide" evidence="2">
    <location>
        <begin position="1"/>
        <end position="22"/>
    </location>
</feature>
<accession>A0AAE3T7S5</accession>
<feature type="region of interest" description="Disordered" evidence="1">
    <location>
        <begin position="19"/>
        <end position="41"/>
    </location>
</feature>
<evidence type="ECO:0000313" key="4">
    <source>
        <dbReference type="Proteomes" id="UP001220964"/>
    </source>
</evidence>
<evidence type="ECO:0000256" key="1">
    <source>
        <dbReference type="SAM" id="MobiDB-lite"/>
    </source>
</evidence>
<dbReference type="InterPro" id="IPR021719">
    <property type="entry name" value="Prot_inh_I78"/>
</dbReference>
<keyword evidence="4" id="KW-1185">Reference proteome</keyword>
<organism evidence="3 4">
    <name type="scientific">Psychromarinibacter sediminicola</name>
    <dbReference type="NCBI Taxonomy" id="3033385"/>
    <lineage>
        <taxon>Bacteria</taxon>
        <taxon>Pseudomonadati</taxon>
        <taxon>Pseudomonadota</taxon>
        <taxon>Alphaproteobacteria</taxon>
        <taxon>Rhodobacterales</taxon>
        <taxon>Paracoccaceae</taxon>
        <taxon>Psychromarinibacter</taxon>
    </lineage>
</organism>
<dbReference type="Proteomes" id="UP001220964">
    <property type="component" value="Unassembled WGS sequence"/>
</dbReference>
<dbReference type="EMBL" id="JARGYC010000002">
    <property type="protein sequence ID" value="MDF0599334.1"/>
    <property type="molecule type" value="Genomic_DNA"/>
</dbReference>
<dbReference type="Pfam" id="PF11720">
    <property type="entry name" value="Inhibitor_I78"/>
    <property type="match status" value="1"/>
</dbReference>
<dbReference type="AlphaFoldDB" id="A0AAE3T7S5"/>
<gene>
    <name evidence="3" type="ORF">P1J78_01185</name>
</gene>
<sequence length="102" mass="10634">MTRPIFLTLAAALALAAPSARAQDAGPETPEAVPELSGSEDTCGAAGFQGLVGQPRAVVDALELAQPMRIVPHDGMVTMDFRPDRINFALTEDARVEAVTCG</sequence>
<evidence type="ECO:0000313" key="3">
    <source>
        <dbReference type="EMBL" id="MDF0599334.1"/>
    </source>
</evidence>
<evidence type="ECO:0000256" key="2">
    <source>
        <dbReference type="SAM" id="SignalP"/>
    </source>
</evidence>
<comment type="caution">
    <text evidence="3">The sequence shown here is derived from an EMBL/GenBank/DDBJ whole genome shotgun (WGS) entry which is preliminary data.</text>
</comment>
<reference evidence="3" key="1">
    <citation type="submission" date="2023-03" db="EMBL/GenBank/DDBJ databases">
        <title>Multiphase analysis and comparison of six strains from genera Psychromarinibacter, Lutimaribacter, and Maritimibacter, including a novel species: Psychromarinibacter sediminicola sp. nov.</title>
        <authorList>
            <person name="Wang Y.-H."/>
            <person name="Ye M.-Q."/>
            <person name="Du Z.-J."/>
        </authorList>
    </citation>
    <scope>NUCLEOTIDE SEQUENCE</scope>
    <source>
        <strain evidence="3">C21-152</strain>
    </source>
</reference>
<dbReference type="Gene3D" id="3.30.10.10">
    <property type="entry name" value="Trypsin Inhibitor V, subunit A"/>
    <property type="match status" value="1"/>
</dbReference>
<keyword evidence="2" id="KW-0732">Signal</keyword>